<feature type="domain" description="PAS" evidence="15">
    <location>
        <begin position="222"/>
        <end position="253"/>
    </location>
</feature>
<dbReference type="GO" id="GO:0000155">
    <property type="term" value="F:phosphorelay sensor kinase activity"/>
    <property type="evidence" value="ECO:0007669"/>
    <property type="project" value="InterPro"/>
</dbReference>
<dbReference type="FunFam" id="3.30.565.10:FF:000010">
    <property type="entry name" value="Sensor histidine kinase RcsC"/>
    <property type="match status" value="1"/>
</dbReference>
<dbReference type="InterPro" id="IPR003594">
    <property type="entry name" value="HATPase_dom"/>
</dbReference>
<dbReference type="Gene3D" id="1.10.287.130">
    <property type="match status" value="1"/>
</dbReference>
<dbReference type="SMART" id="SM00448">
    <property type="entry name" value="REC"/>
    <property type="match status" value="1"/>
</dbReference>
<dbReference type="InterPro" id="IPR035965">
    <property type="entry name" value="PAS-like_dom_sf"/>
</dbReference>
<feature type="domain" description="Histidine kinase" evidence="13">
    <location>
        <begin position="939"/>
        <end position="1161"/>
    </location>
</feature>
<evidence type="ECO:0000259" key="15">
    <source>
        <dbReference type="PROSITE" id="PS50112"/>
    </source>
</evidence>
<feature type="domain" description="Response regulatory" evidence="14">
    <location>
        <begin position="1194"/>
        <end position="1312"/>
    </location>
</feature>
<feature type="domain" description="PAS" evidence="15">
    <location>
        <begin position="794"/>
        <end position="868"/>
    </location>
</feature>
<dbReference type="CDD" id="cd00082">
    <property type="entry name" value="HisKA"/>
    <property type="match status" value="1"/>
</dbReference>
<dbReference type="GO" id="GO:0005524">
    <property type="term" value="F:ATP binding"/>
    <property type="evidence" value="ECO:0007669"/>
    <property type="project" value="UniProtKB-KW"/>
</dbReference>
<dbReference type="NCBIfam" id="TIGR00229">
    <property type="entry name" value="sensory_box"/>
    <property type="match status" value="3"/>
</dbReference>
<evidence type="ECO:0000256" key="3">
    <source>
        <dbReference type="ARBA" id="ARBA00022553"/>
    </source>
</evidence>
<dbReference type="RefSeq" id="WP_094486619.1">
    <property type="nucleotide sequence ID" value="NZ_NOXX01000202.1"/>
</dbReference>
<dbReference type="InterPro" id="IPR001610">
    <property type="entry name" value="PAC"/>
</dbReference>
<gene>
    <name evidence="17" type="ORF">CHX27_09900</name>
</gene>
<evidence type="ECO:0000259" key="14">
    <source>
        <dbReference type="PROSITE" id="PS50110"/>
    </source>
</evidence>
<evidence type="ECO:0000256" key="12">
    <source>
        <dbReference type="SAM" id="Phobius"/>
    </source>
</evidence>
<dbReference type="Pfam" id="PF08447">
    <property type="entry name" value="PAS_3"/>
    <property type="match status" value="1"/>
</dbReference>
<accession>A0A255ZRN9</accession>
<keyword evidence="5" id="KW-0547">Nucleotide-binding</keyword>
<keyword evidence="12" id="KW-1133">Transmembrane helix</keyword>
<dbReference type="SMART" id="SM00086">
    <property type="entry name" value="PAC"/>
    <property type="match status" value="3"/>
</dbReference>
<keyword evidence="12" id="KW-0812">Transmembrane</keyword>
<evidence type="ECO:0000256" key="5">
    <source>
        <dbReference type="ARBA" id="ARBA00022741"/>
    </source>
</evidence>
<dbReference type="Proteomes" id="UP000216035">
    <property type="component" value="Unassembled WGS sequence"/>
</dbReference>
<dbReference type="Pfam" id="PF00072">
    <property type="entry name" value="Response_reg"/>
    <property type="match status" value="1"/>
</dbReference>
<dbReference type="PROSITE" id="PS50110">
    <property type="entry name" value="RESPONSE_REGULATORY"/>
    <property type="match status" value="1"/>
</dbReference>
<keyword evidence="7" id="KW-0067">ATP-binding</keyword>
<dbReference type="PRINTS" id="PR00344">
    <property type="entry name" value="BCTRLSENSOR"/>
</dbReference>
<evidence type="ECO:0000256" key="4">
    <source>
        <dbReference type="ARBA" id="ARBA00022679"/>
    </source>
</evidence>
<dbReference type="EMBL" id="NOXX01000202">
    <property type="protein sequence ID" value="OYQ43545.1"/>
    <property type="molecule type" value="Genomic_DNA"/>
</dbReference>
<dbReference type="SUPFAM" id="SSF47384">
    <property type="entry name" value="Homodimeric domain of signal transducing histidine kinase"/>
    <property type="match status" value="1"/>
</dbReference>
<dbReference type="EC" id="2.7.13.3" evidence="2"/>
<dbReference type="InterPro" id="IPR013655">
    <property type="entry name" value="PAS_fold_3"/>
</dbReference>
<dbReference type="GO" id="GO:0006355">
    <property type="term" value="P:regulation of DNA-templated transcription"/>
    <property type="evidence" value="ECO:0007669"/>
    <property type="project" value="InterPro"/>
</dbReference>
<dbReference type="InterPro" id="IPR003018">
    <property type="entry name" value="GAF"/>
</dbReference>
<evidence type="ECO:0000259" key="13">
    <source>
        <dbReference type="PROSITE" id="PS50109"/>
    </source>
</evidence>
<dbReference type="InterPro" id="IPR029016">
    <property type="entry name" value="GAF-like_dom_sf"/>
</dbReference>
<dbReference type="Gene3D" id="3.30.450.20">
    <property type="entry name" value="PAS domain"/>
    <property type="match status" value="3"/>
</dbReference>
<evidence type="ECO:0000256" key="6">
    <source>
        <dbReference type="ARBA" id="ARBA00022777"/>
    </source>
</evidence>
<evidence type="ECO:0000313" key="17">
    <source>
        <dbReference type="EMBL" id="OYQ43545.1"/>
    </source>
</evidence>
<name>A0A255ZRN9_9FLAO</name>
<dbReference type="SMART" id="SM00091">
    <property type="entry name" value="PAS"/>
    <property type="match status" value="3"/>
</dbReference>
<dbReference type="CDD" id="cd17546">
    <property type="entry name" value="REC_hyHK_CKI1_RcsC-like"/>
    <property type="match status" value="1"/>
</dbReference>
<feature type="transmembrane region" description="Helical" evidence="12">
    <location>
        <begin position="156"/>
        <end position="173"/>
    </location>
</feature>
<dbReference type="PROSITE" id="PS50109">
    <property type="entry name" value="HIS_KIN"/>
    <property type="match status" value="1"/>
</dbReference>
<keyword evidence="4" id="KW-0808">Transferase</keyword>
<dbReference type="PROSITE" id="PS50113">
    <property type="entry name" value="PAC"/>
    <property type="match status" value="1"/>
</dbReference>
<comment type="subunit">
    <text evidence="9">At low DSF concentrations, interacts with RpfF.</text>
</comment>
<dbReference type="InterPro" id="IPR004358">
    <property type="entry name" value="Sig_transdc_His_kin-like_C"/>
</dbReference>
<evidence type="ECO:0000256" key="7">
    <source>
        <dbReference type="ARBA" id="ARBA00022840"/>
    </source>
</evidence>
<comment type="catalytic activity">
    <reaction evidence="1">
        <text>ATP + protein L-histidine = ADP + protein N-phospho-L-histidine.</text>
        <dbReference type="EC" id="2.7.13.3"/>
    </reaction>
</comment>
<feature type="domain" description="PAS" evidence="15">
    <location>
        <begin position="317"/>
        <end position="387"/>
    </location>
</feature>
<evidence type="ECO:0000256" key="9">
    <source>
        <dbReference type="ARBA" id="ARBA00064003"/>
    </source>
</evidence>
<dbReference type="InterPro" id="IPR003661">
    <property type="entry name" value="HisK_dim/P_dom"/>
</dbReference>
<dbReference type="SMART" id="SM00387">
    <property type="entry name" value="HATPase_c"/>
    <property type="match status" value="1"/>
</dbReference>
<dbReference type="FunFam" id="1.10.287.130:FF:000002">
    <property type="entry name" value="Two-component osmosensing histidine kinase"/>
    <property type="match status" value="1"/>
</dbReference>
<evidence type="ECO:0000256" key="2">
    <source>
        <dbReference type="ARBA" id="ARBA00012438"/>
    </source>
</evidence>
<evidence type="ECO:0000256" key="1">
    <source>
        <dbReference type="ARBA" id="ARBA00000085"/>
    </source>
</evidence>
<keyword evidence="18" id="KW-1185">Reference proteome</keyword>
<keyword evidence="8" id="KW-0902">Two-component regulatory system</keyword>
<sequence length="1318" mass="150428">MNTNTVDNWWEIVPLYLAMCVISYLLIKSLIKLDKPVFKLKRKKQDFSRFKTYNILFGALISGGEIFLYLFSLRPTYQFIVNLSFGVLLLAFSLVMYVRPQTNVFIKSFPRLAYVVLLSLYIYNFTTNGNSLLNFGTLLAVILGAPFIFRNTKIHVILLFFLSASFTCLYLLGSLSEEKLIISLFTFLGITIIQYLRSKEQAASVNGLLFADAIVNKGLSLVLGTNIEGEIVYANDAIKTILGYQPEEVMGMNFWRLTEDPEFIGARYHDNYIDERLYLRKLKCADGTTKIIQWKDKKYDDNLIIGIGQDVTGEIDIQNKFQTLIENAIDAIFEVDNQGNITFLNAFALRLLGATKEKVIGKKYTQYIRADYRKKMSHFYDYLVDSDATFPTIELPIINENGDEIWISQKITIRRDVSGKVIGYSGIARNITDLKRIQDSEILRQQKIERYSQTITKLSLNNYLRHKNLTAILQFILRKASQEANVQHVSYWDFTSQKITCQCLFEAETNSFSKGWTITRAQAPNYFQALEQLNLIIANDALTNAHTIDFRDKYLKEKNIKSLLDAAIIRNGKIVGVLCFETITKHVFDNEDIAFIRSVSDIISLAIEAQLRKDIEEKLAYRSDLLTAMAKCTEVFLNNKNAEDMFAQTFEIIGKTTDADHIYFYGNDPVSNLISQTYKWGRPGIALQITPLQKFTHQNLKEITEPLKRNEIYQSYPEQMEDGFLKTVLLQNEIKSILILPIFKNGLFSGFIGFDDCSKEREWTEDEISIFQTLANNISNALERYEAERLIYESEEKFKLLATNMPGTIYLARNSSDRPIAFINDHITTLSQYSKDDFLRNGLKITDLCHPDDLAEINYEINKAVAEKTVFCVTYRLRKKNGDYIWVEEYGGVIEINSTVHFIESIIIDISGRKQTELALEARDFAEAANKAKSEFLANMSHEIRTPLNGIIGFTDLLMKTNLQDIQKQYMATINQSASSLLDVINDILDFSKIEAGKLDLDFHPTDVREMVDQVRDLISYEANQKELDFIIDIDADVPQSIEIDSVRLKQILINLLGNAVKFTNEGSISFRIISLEASETCLHKLRFQVADTGIGIRQENRDKIFKAFSQEDNSTTRKFGGTGLGLSISNQLLGLMNSKLHVISEINHGSTFYFDLHVKIAKPQVIEIVEKPTVVENPVVPESLDSLANENLQILLVEDNKVNMLLIKTILKQMLPNANLVEAENGAIAVNRCAEQNFDFIFMDIQMPELNGYEATHAIRNIKRFEKVPIIALTAGTVKDERDRCLEAGMNDYVSKPILKGTIERVLQTWLLKTPIF</sequence>
<dbReference type="SUPFAM" id="SSF55874">
    <property type="entry name" value="ATPase domain of HSP90 chaperone/DNA topoisomerase II/histidine kinase"/>
    <property type="match status" value="1"/>
</dbReference>
<dbReference type="PANTHER" id="PTHR45339">
    <property type="entry name" value="HYBRID SIGNAL TRANSDUCTION HISTIDINE KINASE J"/>
    <property type="match status" value="1"/>
</dbReference>
<feature type="transmembrane region" description="Helical" evidence="12">
    <location>
        <begin position="12"/>
        <end position="31"/>
    </location>
</feature>
<proteinExistence type="predicted"/>
<dbReference type="SUPFAM" id="SSF55785">
    <property type="entry name" value="PYP-like sensor domain (PAS domain)"/>
    <property type="match status" value="3"/>
</dbReference>
<feature type="transmembrane region" description="Helical" evidence="12">
    <location>
        <begin position="132"/>
        <end position="149"/>
    </location>
</feature>
<dbReference type="Pfam" id="PF13426">
    <property type="entry name" value="PAS_9"/>
    <property type="match status" value="1"/>
</dbReference>
<reference evidence="17 18" key="1">
    <citation type="submission" date="2017-07" db="EMBL/GenBank/DDBJ databases">
        <title>Flavobacterium cyanobacteriorum sp. nov., isolated from cyanobacterial aggregates in a eutrophic lake.</title>
        <authorList>
            <person name="Cai H."/>
        </authorList>
    </citation>
    <scope>NUCLEOTIDE SEQUENCE [LARGE SCALE GENOMIC DNA]</scope>
    <source>
        <strain evidence="17 18">TH167</strain>
    </source>
</reference>
<dbReference type="InterPro" id="IPR000014">
    <property type="entry name" value="PAS"/>
</dbReference>
<organism evidence="17 18">
    <name type="scientific">Flavobacterium aurantiibacter</name>
    <dbReference type="NCBI Taxonomy" id="2023067"/>
    <lineage>
        <taxon>Bacteria</taxon>
        <taxon>Pseudomonadati</taxon>
        <taxon>Bacteroidota</taxon>
        <taxon>Flavobacteriia</taxon>
        <taxon>Flavobacteriales</taxon>
        <taxon>Flavobacteriaceae</taxon>
        <taxon>Flavobacterium</taxon>
    </lineage>
</organism>
<dbReference type="InterPro" id="IPR036890">
    <property type="entry name" value="HATPase_C_sf"/>
</dbReference>
<dbReference type="Gene3D" id="3.40.50.2300">
    <property type="match status" value="1"/>
</dbReference>
<evidence type="ECO:0000259" key="16">
    <source>
        <dbReference type="PROSITE" id="PS50113"/>
    </source>
</evidence>
<dbReference type="CDD" id="cd16922">
    <property type="entry name" value="HATPase_EvgS-ArcB-TorS-like"/>
    <property type="match status" value="1"/>
</dbReference>
<keyword evidence="6" id="KW-0418">Kinase</keyword>
<dbReference type="InterPro" id="IPR005467">
    <property type="entry name" value="His_kinase_dom"/>
</dbReference>
<dbReference type="SUPFAM" id="SSF55781">
    <property type="entry name" value="GAF domain-like"/>
    <property type="match status" value="2"/>
</dbReference>
<dbReference type="PROSITE" id="PS50112">
    <property type="entry name" value="PAS"/>
    <property type="match status" value="3"/>
</dbReference>
<dbReference type="InterPro" id="IPR000700">
    <property type="entry name" value="PAS-assoc_C"/>
</dbReference>
<dbReference type="Pfam" id="PF00989">
    <property type="entry name" value="PAS"/>
    <property type="match status" value="1"/>
</dbReference>
<dbReference type="Pfam" id="PF00512">
    <property type="entry name" value="HisKA"/>
    <property type="match status" value="1"/>
</dbReference>
<keyword evidence="3 11" id="KW-0597">Phosphoprotein</keyword>
<keyword evidence="12" id="KW-0472">Membrane</keyword>
<dbReference type="SUPFAM" id="SSF52172">
    <property type="entry name" value="CheY-like"/>
    <property type="match status" value="1"/>
</dbReference>
<dbReference type="OrthoDB" id="9811889at2"/>
<dbReference type="InterPro" id="IPR001789">
    <property type="entry name" value="Sig_transdc_resp-reg_receiver"/>
</dbReference>
<feature type="modified residue" description="4-aspartylphosphate" evidence="11">
    <location>
        <position position="1245"/>
    </location>
</feature>
<dbReference type="InterPro" id="IPR013767">
    <property type="entry name" value="PAS_fold"/>
</dbReference>
<dbReference type="SMART" id="SM00065">
    <property type="entry name" value="GAF"/>
    <property type="match status" value="2"/>
</dbReference>
<dbReference type="InterPro" id="IPR036097">
    <property type="entry name" value="HisK_dim/P_sf"/>
</dbReference>
<dbReference type="PANTHER" id="PTHR45339:SF1">
    <property type="entry name" value="HYBRID SIGNAL TRANSDUCTION HISTIDINE KINASE J"/>
    <property type="match status" value="1"/>
</dbReference>
<feature type="transmembrane region" description="Helical" evidence="12">
    <location>
        <begin position="52"/>
        <end position="71"/>
    </location>
</feature>
<feature type="domain" description="PAC" evidence="16">
    <location>
        <begin position="391"/>
        <end position="443"/>
    </location>
</feature>
<dbReference type="Pfam" id="PF01590">
    <property type="entry name" value="GAF"/>
    <property type="match status" value="2"/>
</dbReference>
<evidence type="ECO:0000313" key="18">
    <source>
        <dbReference type="Proteomes" id="UP000216035"/>
    </source>
</evidence>
<dbReference type="Gene3D" id="3.30.565.10">
    <property type="entry name" value="Histidine kinase-like ATPase, C-terminal domain"/>
    <property type="match status" value="1"/>
</dbReference>
<dbReference type="Pfam" id="PF02518">
    <property type="entry name" value="HATPase_c"/>
    <property type="match status" value="1"/>
</dbReference>
<dbReference type="InterPro" id="IPR011006">
    <property type="entry name" value="CheY-like_superfamily"/>
</dbReference>
<evidence type="ECO:0000256" key="8">
    <source>
        <dbReference type="ARBA" id="ARBA00023012"/>
    </source>
</evidence>
<evidence type="ECO:0000256" key="11">
    <source>
        <dbReference type="PROSITE-ProRule" id="PRU00169"/>
    </source>
</evidence>
<feature type="transmembrane region" description="Helical" evidence="12">
    <location>
        <begin position="77"/>
        <end position="97"/>
    </location>
</feature>
<dbReference type="CDD" id="cd00130">
    <property type="entry name" value="PAS"/>
    <property type="match status" value="3"/>
</dbReference>
<protein>
    <recommendedName>
        <fullName evidence="10">Sensory/regulatory protein RpfC</fullName>
        <ecNumber evidence="2">2.7.13.3</ecNumber>
    </recommendedName>
</protein>
<comment type="caution">
    <text evidence="17">The sequence shown here is derived from an EMBL/GenBank/DDBJ whole genome shotgun (WGS) entry which is preliminary data.</text>
</comment>
<dbReference type="SMART" id="SM00388">
    <property type="entry name" value="HisKA"/>
    <property type="match status" value="1"/>
</dbReference>
<evidence type="ECO:0000256" key="10">
    <source>
        <dbReference type="ARBA" id="ARBA00068150"/>
    </source>
</evidence>
<feature type="transmembrane region" description="Helical" evidence="12">
    <location>
        <begin position="109"/>
        <end position="126"/>
    </location>
</feature>
<dbReference type="Gene3D" id="3.30.450.40">
    <property type="match status" value="2"/>
</dbReference>